<organism evidence="2 3">
    <name type="scientific">Nocardioides anomalus</name>
    <dbReference type="NCBI Taxonomy" id="2712223"/>
    <lineage>
        <taxon>Bacteria</taxon>
        <taxon>Bacillati</taxon>
        <taxon>Actinomycetota</taxon>
        <taxon>Actinomycetes</taxon>
        <taxon>Propionibacteriales</taxon>
        <taxon>Nocardioidaceae</taxon>
        <taxon>Nocardioides</taxon>
    </lineage>
</organism>
<dbReference type="Proteomes" id="UP000502996">
    <property type="component" value="Chromosome"/>
</dbReference>
<name>A0A6G6WIY7_9ACTN</name>
<keyword evidence="2" id="KW-0670">Pyruvate</keyword>
<sequence length="218" mass="23637">MTGPDPIAEWSAAHERVCGLVEALSADALERRVPACPDWTARDLLAHMIGLGADVLAGDEPDDHHAGWTQAQVEARRDRSGAELVAEWRALAPDLVAWMADHGSRPLNDVVIHEQDLRSAVDRPGARDTAGFALVRDRMAERFGRSAPDGLALVGDTWRWGPLDAPTRLRASDFDLGRALTSRRTAQQLRSWTEAGDVAPYSDAFAGLGDLPAHALPE</sequence>
<dbReference type="GO" id="GO:0016853">
    <property type="term" value="F:isomerase activity"/>
    <property type="evidence" value="ECO:0007669"/>
    <property type="project" value="UniProtKB-KW"/>
</dbReference>
<keyword evidence="2" id="KW-0413">Isomerase</keyword>
<dbReference type="InterPro" id="IPR024344">
    <property type="entry name" value="MDMPI_metal-binding"/>
</dbReference>
<keyword evidence="3" id="KW-1185">Reference proteome</keyword>
<gene>
    <name evidence="2" type="ORF">G5V58_22605</name>
</gene>
<dbReference type="SUPFAM" id="SSF109854">
    <property type="entry name" value="DinB/YfiT-like putative metalloenzymes"/>
    <property type="match status" value="1"/>
</dbReference>
<dbReference type="KEGG" id="nano:G5V58_22605"/>
<dbReference type="Pfam" id="PF11716">
    <property type="entry name" value="MDMPI_N"/>
    <property type="match status" value="1"/>
</dbReference>
<accession>A0A6G6WIY7</accession>
<dbReference type="InterPro" id="IPR017517">
    <property type="entry name" value="Maleyloyr_isom"/>
</dbReference>
<evidence type="ECO:0000259" key="1">
    <source>
        <dbReference type="Pfam" id="PF11716"/>
    </source>
</evidence>
<dbReference type="GO" id="GO:0046872">
    <property type="term" value="F:metal ion binding"/>
    <property type="evidence" value="ECO:0007669"/>
    <property type="project" value="InterPro"/>
</dbReference>
<evidence type="ECO:0000313" key="2">
    <source>
        <dbReference type="EMBL" id="QIG45182.1"/>
    </source>
</evidence>
<proteinExistence type="predicted"/>
<reference evidence="2 3" key="1">
    <citation type="submission" date="2020-02" db="EMBL/GenBank/DDBJ databases">
        <title>Full genome sequence of Nocardioides sp. R-3366.</title>
        <authorList>
            <person name="Im W.-T."/>
        </authorList>
    </citation>
    <scope>NUCLEOTIDE SEQUENCE [LARGE SCALE GENOMIC DNA]</scope>
    <source>
        <strain evidence="2 3">R-3366</strain>
    </source>
</reference>
<dbReference type="AlphaFoldDB" id="A0A6G6WIY7"/>
<dbReference type="NCBIfam" id="TIGR03083">
    <property type="entry name" value="maleylpyruvate isomerase family mycothiol-dependent enzyme"/>
    <property type="match status" value="1"/>
</dbReference>
<dbReference type="RefSeq" id="WP_165237489.1">
    <property type="nucleotide sequence ID" value="NZ_CP049257.1"/>
</dbReference>
<dbReference type="InterPro" id="IPR034660">
    <property type="entry name" value="DinB/YfiT-like"/>
</dbReference>
<evidence type="ECO:0000313" key="3">
    <source>
        <dbReference type="Proteomes" id="UP000502996"/>
    </source>
</evidence>
<dbReference type="Gene3D" id="1.20.120.450">
    <property type="entry name" value="dinb family like domain"/>
    <property type="match status" value="1"/>
</dbReference>
<dbReference type="EMBL" id="CP049257">
    <property type="protein sequence ID" value="QIG45182.1"/>
    <property type="molecule type" value="Genomic_DNA"/>
</dbReference>
<protein>
    <submittedName>
        <fullName evidence="2">Maleylpyruvate isomerase family mycothiol-dependent enzyme</fullName>
    </submittedName>
</protein>
<feature type="domain" description="Mycothiol-dependent maleylpyruvate isomerase metal-binding" evidence="1">
    <location>
        <begin position="11"/>
        <end position="104"/>
    </location>
</feature>